<evidence type="ECO:0000313" key="5">
    <source>
        <dbReference type="Proteomes" id="UP000242913"/>
    </source>
</evidence>
<name>A0A238BRM5_9BILA</name>
<feature type="region of interest" description="Disordered" evidence="1">
    <location>
        <begin position="1339"/>
        <end position="1368"/>
    </location>
</feature>
<feature type="region of interest" description="Disordered" evidence="1">
    <location>
        <begin position="532"/>
        <end position="559"/>
    </location>
</feature>
<accession>A0A238BRM5</accession>
<feature type="compositionally biased region" description="Basic and acidic residues" evidence="1">
    <location>
        <begin position="1608"/>
        <end position="1629"/>
    </location>
</feature>
<dbReference type="CDD" id="cd00198">
    <property type="entry name" value="vWFA"/>
    <property type="match status" value="1"/>
</dbReference>
<feature type="domain" description="VWFA" evidence="3">
    <location>
        <begin position="81"/>
        <end position="256"/>
    </location>
</feature>
<feature type="compositionally biased region" description="Polar residues" evidence="1">
    <location>
        <begin position="1495"/>
        <end position="1564"/>
    </location>
</feature>
<gene>
    <name evidence="4" type="ORF">X798_05361</name>
</gene>
<feature type="compositionally biased region" description="Basic and acidic residues" evidence="1">
    <location>
        <begin position="573"/>
        <end position="592"/>
    </location>
</feature>
<protein>
    <recommendedName>
        <fullName evidence="3">VWFA domain-containing protein</fullName>
    </recommendedName>
</protein>
<feature type="region of interest" description="Disordered" evidence="1">
    <location>
        <begin position="54"/>
        <end position="74"/>
    </location>
</feature>
<dbReference type="CDD" id="cd01450">
    <property type="entry name" value="vWFA_subfamily_ECM"/>
    <property type="match status" value="3"/>
</dbReference>
<dbReference type="OrthoDB" id="6132182at2759"/>
<feature type="compositionally biased region" description="Low complexity" evidence="1">
    <location>
        <begin position="1355"/>
        <end position="1365"/>
    </location>
</feature>
<dbReference type="PROSITE" id="PS50234">
    <property type="entry name" value="VWFA"/>
    <property type="match status" value="6"/>
</dbReference>
<feature type="signal peptide" evidence="2">
    <location>
        <begin position="1"/>
        <end position="18"/>
    </location>
</feature>
<dbReference type="PANTHER" id="PTHR24020">
    <property type="entry name" value="COLLAGEN ALPHA"/>
    <property type="match status" value="1"/>
</dbReference>
<feature type="compositionally biased region" description="Low complexity" evidence="1">
    <location>
        <begin position="1630"/>
        <end position="1648"/>
    </location>
</feature>
<dbReference type="InterPro" id="IPR036465">
    <property type="entry name" value="vWFA_dom_sf"/>
</dbReference>
<evidence type="ECO:0000256" key="1">
    <source>
        <dbReference type="SAM" id="MobiDB-lite"/>
    </source>
</evidence>
<evidence type="ECO:0000256" key="2">
    <source>
        <dbReference type="SAM" id="SignalP"/>
    </source>
</evidence>
<feature type="region of interest" description="Disordered" evidence="1">
    <location>
        <begin position="1388"/>
        <end position="1711"/>
    </location>
</feature>
<dbReference type="Gene3D" id="3.40.50.410">
    <property type="entry name" value="von Willebrand factor, type A domain"/>
    <property type="match status" value="6"/>
</dbReference>
<evidence type="ECO:0000313" key="4">
    <source>
        <dbReference type="EMBL" id="OZC07644.1"/>
    </source>
</evidence>
<feature type="domain" description="VWFA" evidence="3">
    <location>
        <begin position="605"/>
        <end position="779"/>
    </location>
</feature>
<keyword evidence="5" id="KW-1185">Reference proteome</keyword>
<feature type="domain" description="VWFA" evidence="3">
    <location>
        <begin position="287"/>
        <end position="474"/>
    </location>
</feature>
<evidence type="ECO:0000259" key="3">
    <source>
        <dbReference type="PROSITE" id="PS50234"/>
    </source>
</evidence>
<reference evidence="4 5" key="1">
    <citation type="submission" date="2015-12" db="EMBL/GenBank/DDBJ databases">
        <title>Draft genome of the nematode, Onchocerca flexuosa.</title>
        <authorList>
            <person name="Mitreva M."/>
        </authorList>
    </citation>
    <scope>NUCLEOTIDE SEQUENCE [LARGE SCALE GENOMIC DNA]</scope>
    <source>
        <strain evidence="4">Red Deer</strain>
    </source>
</reference>
<dbReference type="InterPro" id="IPR002035">
    <property type="entry name" value="VWF_A"/>
</dbReference>
<feature type="domain" description="VWFA" evidence="3">
    <location>
        <begin position="1731"/>
        <end position="1905"/>
    </location>
</feature>
<keyword evidence="2" id="KW-0732">Signal</keyword>
<proteinExistence type="predicted"/>
<feature type="compositionally biased region" description="Polar residues" evidence="1">
    <location>
        <begin position="1689"/>
        <end position="1711"/>
    </location>
</feature>
<sequence>MANVHLFLLACLFSPCLANPANREHFKAKGIRLVDGYDETPRLEKDLRNGLIRNRPSEAVEKPETEESTADKISPEDGNFDLLFTIDLSPHQSADLINQLKLLTELINRLTDEEINEQRIRVAIITFGKEAQLYLEWGKATTKAQILQHLNSIKYVAGGSSALAGIRLASEYAQKSRRSNARVIIILASDGSSQDLWHSVMQTARKLHKLQETAIYALSTSKQYRFIQLEAFTGDKWKVYVEGRTRHFVRDMLKVLGRKVEGEGENLFDVSSSPIIKSIQAHNDFVDLAILVDKSTAADDDFEVMKSFLKELIRTLQFIDKEKRVKISLVTFTDKAQIEIDLRKSTSIEDVLYAVEKLQNEYKNASSVSAAVNVALSQISISDKSRRRIFMILTDGSSRDFVKTMTTTAVKLQQINAEVYVAPITDKYSKDELLLYVGKQGTLITSIVECKKKLTSYVNLSSDKSVKKDFVETAKVSTGKVTVATSGQSHLTSKLDVKAERKSDVTVKSKSDATVERKSDVTVKSKADATVESKSDATVESKSDATVESKSDATVERKSDVTVKSKADATVESKSDATVESKSDATVERRSDVTGQTGDPNCLVDLVFIVDKSQSVEKTFQKQLEFAAALIKAISPADFDKRIRVAAVTFSSQAEINFGFDNFKNQNEILNALLSLPHLGGNTSSVSGVNLAIREIHERARSDARKMVVLISDGKSQDYWEKLLDASHRLHATDASVFAITANDDYHFRELELYTRNKWRVYVDTHNTRFLDDAVLSLLRCQDPVIPESAIFPETVLPTTEDKKVLPKEDELIKRESPLESTRGVLFRSDIFFIASEDLYRCKYSKMDLQIILDASTSRKDVFEHQRELALSLIERLPIGSDGTHVAVGINSFTSVPTLRQTLGLGRNKQMVRHAIEDIKYIGGSTYTAQAVELSVQDLKRGRRPDAIQVVVLMNDGMSQDRWERVLEASQLLRATGAELFGVALGDNIDLRELKQYIGREDRIYRDNSTERFLTDVVSLLTGGKDCSLPASVRLKDTETPPRNLDDQLCSNPNLDIFILFDNAIKTTNLSEQSISSNRYLLLDVLGSLPVANHSGRVKLSVIAFNSQPQVIISMSNLQDLRDRDAIFAKVESIKANASVPSYAKAVDFAVEEYNKEHRKDARGIMVIVGNGQSQDNLRERSAAIEHLCTAVGLSKYAVDSGKWVDVDTLSRYTGSPDNVFNYDRNAEFAKLIINAAAAANKARCIRMSSGAVIGGSNSAHKQNEERENNISNKLDLILKRLENGKVVTKGETATAVDARISQPTEKSVNVREIAKEDSVLATSSAKKKDQTVLISKNEQLEESAKSSSSHFELSASQMISSSSSHHGQKIIKGGSVLAGSAAKETDQTLLDEKNSKKEQLEESAESSLRSELGASQSRSELGASHSRSKLGTSQSRSELGASQLRSELGASHSRSKLGASQSRSKLGASPWRSELGASQSRSKLGASPWRSELGASQSRSELDASQSRSELGASQSRSELGASQSRSELGASQSRSELGASQSRSKLGASQSRSELGASQSRSELGAFQSRSKLGASPWRSELGASSSSSHRGQIKEDSDLATSTAKRKDQTLLDEKNSKKEQLEESAKSSSGSGLGASQGISSSGSHRGQKISKEDSDLARSAAKRKDQTLLDGRNSKSKHLEESAKGSSGSELSGTRTKPSSSFNRQSINTTFAPDTIVTFSPGCEIDAILLIDASGSVEATFDREKELAAEVINELPISPKNARVALIKFAAKEKVRTVWSFNQPQEQQEVLEALLNIPFTSGTTAIHTALLQAVKEYSLARGARPNVATPILIIFTDGFGQKDTTEEATLLRSVIPNIFAVAVGKQHPVNHAELVKITGSNNRVFMNGDVEKLYGLIRKITRTC</sequence>
<dbReference type="Proteomes" id="UP000242913">
    <property type="component" value="Unassembled WGS sequence"/>
</dbReference>
<dbReference type="SUPFAM" id="SSF69349">
    <property type="entry name" value="Phage fibre proteins"/>
    <property type="match status" value="1"/>
</dbReference>
<dbReference type="SMART" id="SM00327">
    <property type="entry name" value="VWA"/>
    <property type="match status" value="6"/>
</dbReference>
<dbReference type="PANTHER" id="PTHR24020:SF84">
    <property type="entry name" value="VWFA DOMAIN-CONTAINING PROTEIN"/>
    <property type="match status" value="1"/>
</dbReference>
<feature type="compositionally biased region" description="Basic and acidic residues" evidence="1">
    <location>
        <begin position="1388"/>
        <end position="1401"/>
    </location>
</feature>
<feature type="compositionally biased region" description="Basic and acidic residues" evidence="1">
    <location>
        <begin position="55"/>
        <end position="74"/>
    </location>
</feature>
<dbReference type="EMBL" id="KZ270026">
    <property type="protein sequence ID" value="OZC07644.1"/>
    <property type="molecule type" value="Genomic_DNA"/>
</dbReference>
<feature type="chain" id="PRO_5013008860" description="VWFA domain-containing protein" evidence="2">
    <location>
        <begin position="19"/>
        <end position="1909"/>
    </location>
</feature>
<feature type="domain" description="VWFA" evidence="3">
    <location>
        <begin position="1056"/>
        <end position="1237"/>
    </location>
</feature>
<organism evidence="4 5">
    <name type="scientific">Onchocerca flexuosa</name>
    <dbReference type="NCBI Taxonomy" id="387005"/>
    <lineage>
        <taxon>Eukaryota</taxon>
        <taxon>Metazoa</taxon>
        <taxon>Ecdysozoa</taxon>
        <taxon>Nematoda</taxon>
        <taxon>Chromadorea</taxon>
        <taxon>Rhabditida</taxon>
        <taxon>Spirurina</taxon>
        <taxon>Spiruromorpha</taxon>
        <taxon>Filarioidea</taxon>
        <taxon>Onchocercidae</taxon>
        <taxon>Onchocerca</taxon>
    </lineage>
</organism>
<dbReference type="Pfam" id="PF00092">
    <property type="entry name" value="VWA"/>
    <property type="match status" value="6"/>
</dbReference>
<feature type="compositionally biased region" description="Basic and acidic residues" evidence="1">
    <location>
        <begin position="1654"/>
        <end position="1672"/>
    </location>
</feature>
<feature type="region of interest" description="Disordered" evidence="1">
    <location>
        <begin position="573"/>
        <end position="595"/>
    </location>
</feature>
<feature type="domain" description="VWFA" evidence="3">
    <location>
        <begin position="848"/>
        <end position="1021"/>
    </location>
</feature>
<dbReference type="SUPFAM" id="SSF53300">
    <property type="entry name" value="vWA-like"/>
    <property type="match status" value="6"/>
</dbReference>
<dbReference type="InterPro" id="IPR050525">
    <property type="entry name" value="ECM_Assembly_Org"/>
</dbReference>